<proteinExistence type="predicted"/>
<dbReference type="RefSeq" id="WP_206293329.1">
    <property type="nucleotide sequence ID" value="NZ_CP063458.1"/>
</dbReference>
<keyword evidence="4" id="KW-1185">Reference proteome</keyword>
<keyword evidence="2" id="KW-0732">Signal</keyword>
<name>A0A7M2WXW9_9BACT</name>
<feature type="chain" id="PRO_5034273632" description="Plug domain-containing protein" evidence="2">
    <location>
        <begin position="30"/>
        <end position="359"/>
    </location>
</feature>
<feature type="compositionally biased region" description="Polar residues" evidence="1">
    <location>
        <begin position="331"/>
        <end position="341"/>
    </location>
</feature>
<evidence type="ECO:0000313" key="4">
    <source>
        <dbReference type="Proteomes" id="UP000593765"/>
    </source>
</evidence>
<protein>
    <recommendedName>
        <fullName evidence="5">Plug domain-containing protein</fullName>
    </recommendedName>
</protein>
<evidence type="ECO:0000256" key="2">
    <source>
        <dbReference type="SAM" id="SignalP"/>
    </source>
</evidence>
<feature type="region of interest" description="Disordered" evidence="1">
    <location>
        <begin position="41"/>
        <end position="117"/>
    </location>
</feature>
<organism evidence="3 4">
    <name type="scientific">Humisphaera borealis</name>
    <dbReference type="NCBI Taxonomy" id="2807512"/>
    <lineage>
        <taxon>Bacteria</taxon>
        <taxon>Pseudomonadati</taxon>
        <taxon>Planctomycetota</taxon>
        <taxon>Phycisphaerae</taxon>
        <taxon>Tepidisphaerales</taxon>
        <taxon>Tepidisphaeraceae</taxon>
        <taxon>Humisphaera</taxon>
    </lineage>
</organism>
<sequence length="359" mass="36343">MKSGHRSFGLLTVVAIALAMAVPSTPAEAGLKEKFKSAWNKLRRSPSPKPAGNQALKTSASAAKLPASISPSARGIRPQRAGSEGTIRPTAPTGRPTGVVNGSAGPAPAAPTQWERPMPLPTLRRTASIGGGTVDLPTVNLSASTQEIKAIIGGGVAGRRASVGGNGEYMIIGNLRPPSEGSIAPGNIYDRPGSVLHAGGGTYGRVSESILLPVTYGKAPPSASPYGIAPPSVSPYGKGPPTETYVRVAPPVGDGNSSAGTVYGQLKTDRIYDKVPPLTGRGTIYGRLTPDDALAKSAGTAGAGNATGNANRRLTVYGKLTPDNEVRPKLTRSTAVRSLNQASSSSASSSGATGAPKSP</sequence>
<evidence type="ECO:0000313" key="3">
    <source>
        <dbReference type="EMBL" id="QOV90253.1"/>
    </source>
</evidence>
<dbReference type="AlphaFoldDB" id="A0A7M2WXW9"/>
<feature type="signal peptide" evidence="2">
    <location>
        <begin position="1"/>
        <end position="29"/>
    </location>
</feature>
<gene>
    <name evidence="3" type="ORF">IPV69_02440</name>
</gene>
<dbReference type="KEGG" id="hbs:IPV69_02440"/>
<evidence type="ECO:0008006" key="5">
    <source>
        <dbReference type="Google" id="ProtNLM"/>
    </source>
</evidence>
<dbReference type="Proteomes" id="UP000593765">
    <property type="component" value="Chromosome"/>
</dbReference>
<dbReference type="EMBL" id="CP063458">
    <property type="protein sequence ID" value="QOV90253.1"/>
    <property type="molecule type" value="Genomic_DNA"/>
</dbReference>
<reference evidence="3 4" key="1">
    <citation type="submission" date="2020-10" db="EMBL/GenBank/DDBJ databases">
        <title>Wide distribution of Phycisphaera-like planctomycetes from WD2101 soil group in peatlands and genome analysis of the first cultivated representative.</title>
        <authorList>
            <person name="Dedysh S.N."/>
            <person name="Beletsky A.V."/>
            <person name="Ivanova A."/>
            <person name="Kulichevskaya I.S."/>
            <person name="Suzina N.E."/>
            <person name="Philippov D.A."/>
            <person name="Rakitin A.L."/>
            <person name="Mardanov A.V."/>
            <person name="Ravin N.V."/>
        </authorList>
    </citation>
    <scope>NUCLEOTIDE SEQUENCE [LARGE SCALE GENOMIC DNA]</scope>
    <source>
        <strain evidence="3 4">M1803</strain>
    </source>
</reference>
<evidence type="ECO:0000256" key="1">
    <source>
        <dbReference type="SAM" id="MobiDB-lite"/>
    </source>
</evidence>
<feature type="region of interest" description="Disordered" evidence="1">
    <location>
        <begin position="318"/>
        <end position="359"/>
    </location>
</feature>
<accession>A0A7M2WXW9</accession>
<feature type="compositionally biased region" description="Low complexity" evidence="1">
    <location>
        <begin position="342"/>
        <end position="359"/>
    </location>
</feature>